<evidence type="ECO:0000256" key="1">
    <source>
        <dbReference type="ARBA" id="ARBA00004496"/>
    </source>
</evidence>
<comment type="subcellular location">
    <subcellularLocation>
        <location evidence="1">Cytoplasm</location>
    </subcellularLocation>
</comment>
<dbReference type="InterPro" id="IPR036061">
    <property type="entry name" value="CheW-like_dom_sf"/>
</dbReference>
<protein>
    <recommendedName>
        <fullName evidence="2">Chemotaxis protein CheW</fullName>
    </recommendedName>
</protein>
<dbReference type="AlphaFoldDB" id="A0A2N5MB31"/>
<dbReference type="RefSeq" id="WP_101639927.1">
    <property type="nucleotide sequence ID" value="NZ_PGUY01000003.1"/>
</dbReference>
<keyword evidence="7" id="KW-1185">Reference proteome</keyword>
<organism evidence="6 7">
    <name type="scientific">Peribacillus deserti</name>
    <dbReference type="NCBI Taxonomy" id="673318"/>
    <lineage>
        <taxon>Bacteria</taxon>
        <taxon>Bacillati</taxon>
        <taxon>Bacillota</taxon>
        <taxon>Bacilli</taxon>
        <taxon>Bacillales</taxon>
        <taxon>Bacillaceae</taxon>
        <taxon>Peribacillus</taxon>
    </lineage>
</organism>
<dbReference type="GO" id="GO:0007165">
    <property type="term" value="P:signal transduction"/>
    <property type="evidence" value="ECO:0007669"/>
    <property type="project" value="InterPro"/>
</dbReference>
<evidence type="ECO:0000313" key="7">
    <source>
        <dbReference type="Proteomes" id="UP000234748"/>
    </source>
</evidence>
<accession>A0A2N5MB31</accession>
<name>A0A2N5MB31_9BACI</name>
<evidence type="ECO:0000256" key="2">
    <source>
        <dbReference type="ARBA" id="ARBA00021483"/>
    </source>
</evidence>
<reference evidence="6 7" key="1">
    <citation type="submission" date="2017-11" db="EMBL/GenBank/DDBJ databases">
        <title>Comparitive Functional Genomics of Dry Heat Resistant strains isolated from the Viking Spacecraft.</title>
        <authorList>
            <person name="Seuylemezian A."/>
            <person name="Cooper K."/>
            <person name="Vaishampayan P."/>
        </authorList>
    </citation>
    <scope>NUCLEOTIDE SEQUENCE [LARGE SCALE GENOMIC DNA]</scope>
    <source>
        <strain evidence="6 7">V1-29</strain>
    </source>
</reference>
<comment type="caution">
    <text evidence="6">The sequence shown here is derived from an EMBL/GenBank/DDBJ whole genome shotgun (WGS) entry which is preliminary data.</text>
</comment>
<dbReference type="InterPro" id="IPR039315">
    <property type="entry name" value="CheW"/>
</dbReference>
<evidence type="ECO:0000256" key="3">
    <source>
        <dbReference type="ARBA" id="ARBA00022490"/>
    </source>
</evidence>
<dbReference type="PROSITE" id="PS50851">
    <property type="entry name" value="CHEW"/>
    <property type="match status" value="1"/>
</dbReference>
<dbReference type="InterPro" id="IPR002545">
    <property type="entry name" value="CheW-lke_dom"/>
</dbReference>
<dbReference type="GO" id="GO:0005829">
    <property type="term" value="C:cytosol"/>
    <property type="evidence" value="ECO:0007669"/>
    <property type="project" value="TreeGrafter"/>
</dbReference>
<feature type="domain" description="CheW-like" evidence="5">
    <location>
        <begin position="12"/>
        <end position="152"/>
    </location>
</feature>
<dbReference type="SMART" id="SM00260">
    <property type="entry name" value="CheW"/>
    <property type="match status" value="1"/>
</dbReference>
<keyword evidence="3" id="KW-0963">Cytoplasm</keyword>
<sequence length="160" mass="17673">MAESAALSTASELKVIIFQLVDKEYALPVSQVRSIEKLQHITRVPKTPHFVKGVLNLRGVVTPIIDLRLRFGLEQEPYSDSTRIIIAAAQESEVGLIVDAANDVLDIQAESIEPQPEVAGTIDEEYIEGIVKIDKRLFILLNLDKVLNPEELNNTSGKEG</sequence>
<keyword evidence="4" id="KW-0145">Chemotaxis</keyword>
<dbReference type="CDD" id="cd00732">
    <property type="entry name" value="CheW"/>
    <property type="match status" value="1"/>
</dbReference>
<dbReference type="EMBL" id="PGUY01000003">
    <property type="protein sequence ID" value="PLT31568.1"/>
    <property type="molecule type" value="Genomic_DNA"/>
</dbReference>
<dbReference type="Gene3D" id="2.40.50.180">
    <property type="entry name" value="CheA-289, Domain 4"/>
    <property type="match status" value="1"/>
</dbReference>
<dbReference type="Proteomes" id="UP000234748">
    <property type="component" value="Unassembled WGS sequence"/>
</dbReference>
<dbReference type="SUPFAM" id="SSF50341">
    <property type="entry name" value="CheW-like"/>
    <property type="match status" value="1"/>
</dbReference>
<dbReference type="OrthoDB" id="9794382at2"/>
<evidence type="ECO:0000313" key="6">
    <source>
        <dbReference type="EMBL" id="PLT31568.1"/>
    </source>
</evidence>
<evidence type="ECO:0000259" key="5">
    <source>
        <dbReference type="PROSITE" id="PS50851"/>
    </source>
</evidence>
<dbReference type="GO" id="GO:0006935">
    <property type="term" value="P:chemotaxis"/>
    <property type="evidence" value="ECO:0007669"/>
    <property type="project" value="UniProtKB-KW"/>
</dbReference>
<dbReference type="PANTHER" id="PTHR22617">
    <property type="entry name" value="CHEMOTAXIS SENSOR HISTIDINE KINASE-RELATED"/>
    <property type="match status" value="1"/>
</dbReference>
<gene>
    <name evidence="6" type="ORF">CUU66_01545</name>
</gene>
<dbReference type="FunFam" id="2.40.50.180:FF:000002">
    <property type="entry name" value="Chemotaxis protein CheW"/>
    <property type="match status" value="1"/>
</dbReference>
<dbReference type="Gene3D" id="2.30.30.40">
    <property type="entry name" value="SH3 Domains"/>
    <property type="match status" value="1"/>
</dbReference>
<evidence type="ECO:0000256" key="4">
    <source>
        <dbReference type="ARBA" id="ARBA00022500"/>
    </source>
</evidence>
<dbReference type="Pfam" id="PF01584">
    <property type="entry name" value="CheW"/>
    <property type="match status" value="1"/>
</dbReference>
<proteinExistence type="predicted"/>
<dbReference type="PANTHER" id="PTHR22617:SF23">
    <property type="entry name" value="CHEMOTAXIS PROTEIN CHEW"/>
    <property type="match status" value="1"/>
</dbReference>